<feature type="region of interest" description="Disordered" evidence="1">
    <location>
        <begin position="95"/>
        <end position="117"/>
    </location>
</feature>
<sequence>MANEVALSFSPSQSIDSSLNHIMADDALVTALELWVSRGYDDHLLPGGRYARLPFKDCIKKFGRGQDLNRTIRNERSNPRALELRSHGGNQRWAGAASVRLLPAGPPPAARRPPTPVDFVSMTDQFC</sequence>
<protein>
    <submittedName>
        <fullName evidence="2">Uncharacterized protein</fullName>
    </submittedName>
</protein>
<dbReference type="AlphaFoldDB" id="A0A4C1VYS8"/>
<evidence type="ECO:0000313" key="3">
    <source>
        <dbReference type="Proteomes" id="UP000299102"/>
    </source>
</evidence>
<accession>A0A4C1VYS8</accession>
<proteinExistence type="predicted"/>
<reference evidence="2 3" key="1">
    <citation type="journal article" date="2019" name="Commun. Biol.">
        <title>The bagworm genome reveals a unique fibroin gene that provides high tensile strength.</title>
        <authorList>
            <person name="Kono N."/>
            <person name="Nakamura H."/>
            <person name="Ohtoshi R."/>
            <person name="Tomita M."/>
            <person name="Numata K."/>
            <person name="Arakawa K."/>
        </authorList>
    </citation>
    <scope>NUCLEOTIDE SEQUENCE [LARGE SCALE GENOMIC DNA]</scope>
</reference>
<organism evidence="2 3">
    <name type="scientific">Eumeta variegata</name>
    <name type="common">Bagworm moth</name>
    <name type="synonym">Eumeta japonica</name>
    <dbReference type="NCBI Taxonomy" id="151549"/>
    <lineage>
        <taxon>Eukaryota</taxon>
        <taxon>Metazoa</taxon>
        <taxon>Ecdysozoa</taxon>
        <taxon>Arthropoda</taxon>
        <taxon>Hexapoda</taxon>
        <taxon>Insecta</taxon>
        <taxon>Pterygota</taxon>
        <taxon>Neoptera</taxon>
        <taxon>Endopterygota</taxon>
        <taxon>Lepidoptera</taxon>
        <taxon>Glossata</taxon>
        <taxon>Ditrysia</taxon>
        <taxon>Tineoidea</taxon>
        <taxon>Psychidae</taxon>
        <taxon>Oiketicinae</taxon>
        <taxon>Eumeta</taxon>
    </lineage>
</organism>
<dbReference type="Proteomes" id="UP000299102">
    <property type="component" value="Unassembled WGS sequence"/>
</dbReference>
<keyword evidence="3" id="KW-1185">Reference proteome</keyword>
<gene>
    <name evidence="2" type="ORF">EVAR_33927_1</name>
</gene>
<comment type="caution">
    <text evidence="2">The sequence shown here is derived from an EMBL/GenBank/DDBJ whole genome shotgun (WGS) entry which is preliminary data.</text>
</comment>
<name>A0A4C1VYS8_EUMVA</name>
<feature type="compositionally biased region" description="Pro residues" evidence="1">
    <location>
        <begin position="104"/>
        <end position="116"/>
    </location>
</feature>
<dbReference type="EMBL" id="BGZK01000435">
    <property type="protein sequence ID" value="GBP43399.1"/>
    <property type="molecule type" value="Genomic_DNA"/>
</dbReference>
<evidence type="ECO:0000313" key="2">
    <source>
        <dbReference type="EMBL" id="GBP43399.1"/>
    </source>
</evidence>
<evidence type="ECO:0000256" key="1">
    <source>
        <dbReference type="SAM" id="MobiDB-lite"/>
    </source>
</evidence>